<dbReference type="STRING" id="880070.Cycma_4862"/>
<evidence type="ECO:0000256" key="1">
    <source>
        <dbReference type="SAM" id="Phobius"/>
    </source>
</evidence>
<organism evidence="2 3">
    <name type="scientific">Cyclobacterium marinum (strain ATCC 25205 / DSM 745 / LMG 13164 / NCIMB 1802)</name>
    <name type="common">Flectobacillus marinus</name>
    <dbReference type="NCBI Taxonomy" id="880070"/>
    <lineage>
        <taxon>Bacteria</taxon>
        <taxon>Pseudomonadati</taxon>
        <taxon>Bacteroidota</taxon>
        <taxon>Cytophagia</taxon>
        <taxon>Cytophagales</taxon>
        <taxon>Cyclobacteriaceae</taxon>
        <taxon>Cyclobacterium</taxon>
    </lineage>
</organism>
<evidence type="ECO:0000313" key="2">
    <source>
        <dbReference type="EMBL" id="AEL28547.1"/>
    </source>
</evidence>
<dbReference type="OrthoDB" id="1467785at2"/>
<gene>
    <name evidence="2" type="ordered locus">Cycma_4862</name>
</gene>
<proteinExistence type="predicted"/>
<feature type="transmembrane region" description="Helical" evidence="1">
    <location>
        <begin position="45"/>
        <end position="63"/>
    </location>
</feature>
<dbReference type="Proteomes" id="UP000001635">
    <property type="component" value="Chromosome"/>
</dbReference>
<dbReference type="AlphaFoldDB" id="G0J6N2"/>
<protein>
    <submittedName>
        <fullName evidence="2">Uncharacterized protein</fullName>
    </submittedName>
</protein>
<dbReference type="HOGENOM" id="CLU_1568141_0_0_10"/>
<dbReference type="RefSeq" id="WP_014022827.1">
    <property type="nucleotide sequence ID" value="NC_015914.1"/>
</dbReference>
<keyword evidence="3" id="KW-1185">Reference proteome</keyword>
<keyword evidence="1" id="KW-0472">Membrane</keyword>
<accession>G0J6N2</accession>
<dbReference type="KEGG" id="cmr:Cycma_4862"/>
<sequence>MHLFNYKRRNLGSGIHLLGTILLMASAMVLLSSVFIEAADDLHKTLWVGISAFSAGLIIINTYEGTLIDLENKNIKEYFSFCGFKSGKWNKLPAVRTIKLVPIEEKTSNTPNGISPTINSIKFSYQIIISFFPNNLIYTYSYNSKSEAKKKYKLLLDNLLIDEINGSLSK</sequence>
<keyword evidence="1" id="KW-1133">Transmembrane helix</keyword>
<evidence type="ECO:0000313" key="3">
    <source>
        <dbReference type="Proteomes" id="UP000001635"/>
    </source>
</evidence>
<dbReference type="EMBL" id="CP002955">
    <property type="protein sequence ID" value="AEL28547.1"/>
    <property type="molecule type" value="Genomic_DNA"/>
</dbReference>
<keyword evidence="1" id="KW-0812">Transmembrane</keyword>
<reference evidence="3" key="1">
    <citation type="submission" date="2011-07" db="EMBL/GenBank/DDBJ databases">
        <title>The complete genome of Cyclobacterium marinum DSM 745.</title>
        <authorList>
            <person name="Lucas S."/>
            <person name="Han J."/>
            <person name="Lapidus A."/>
            <person name="Bruce D."/>
            <person name="Goodwin L."/>
            <person name="Pitluck S."/>
            <person name="Peters L."/>
            <person name="Kyrpides N."/>
            <person name="Mavromatis K."/>
            <person name="Ivanova N."/>
            <person name="Ovchinnikova G."/>
            <person name="Chertkov O."/>
            <person name="Detter J.C."/>
            <person name="Tapia R."/>
            <person name="Han C."/>
            <person name="Land M."/>
            <person name="Hauser L."/>
            <person name="Markowitz V."/>
            <person name="Cheng J.-F."/>
            <person name="Hugenholtz P."/>
            <person name="Woyke T."/>
            <person name="Wu D."/>
            <person name="Tindall B."/>
            <person name="Schuetze A."/>
            <person name="Brambilla E."/>
            <person name="Klenk H.-P."/>
            <person name="Eisen J.A."/>
        </authorList>
    </citation>
    <scope>NUCLEOTIDE SEQUENCE [LARGE SCALE GENOMIC DNA]</scope>
    <source>
        <strain evidence="3">ATCC 25205 / DSM 745 / LMG 13164 / NCIMB 1802</strain>
    </source>
</reference>
<name>G0J6N2_CYCMS</name>
<feature type="transmembrane region" description="Helical" evidence="1">
    <location>
        <begin position="21"/>
        <end position="39"/>
    </location>
</feature>